<feature type="compositionally biased region" description="Pro residues" evidence="1">
    <location>
        <begin position="150"/>
        <end position="173"/>
    </location>
</feature>
<sequence length="544" mass="59225">MAYTASSQRPTFFPLYDLVRMLLFRDCAEAEDFVSFYGLHVSDGWVELNRTAFRESERVCKPTRSALIRQKRSVSVGEVINGGPLPSFVRHVPVGSFNAESVYVGESLQPRAACRTQKPAQDLATAPAQGKSARSMGTSVPPVHPERMPALPPLCPQSAPTPQPQPRPEPPGALHPLGMSPHSSGAPAPAPSPFRVVQTVLPIQRNGAAFSERDAGGALPERDGVVREESRATRGAEAASRGPAFGSAAEARRVPEELCASLLALFVEEEISGAAQDVFREFRCFHKCLWQWKKMVLAQKKWKRHVRAFPPAPCYVDQAERLKALLPSAECPATRESLSRGVLNLGHAGRLGISCTRLNWIRTEMIHQMKVQYFYQNLLSKAVWSPLDWPSLLSEHLSFQHGPVFWKLVLVLPRDQGDRLDEPGRTLAEWVKVKFTGSEGTTSDRAPNKVQTLSVFSFPSKEGNCRSRIHGSVQVGPVPCCPLASFPGAFRGSSLVWHAPEASFPGHQGQSDAGLKAVCAQLCGSTSVGNIPTPPVLQGCLGPG</sequence>
<protein>
    <recommendedName>
        <fullName evidence="2">Germinal-centre associated nuclear protein MCM3AP domain-containing protein</fullName>
    </recommendedName>
</protein>
<reference evidence="3" key="3">
    <citation type="submission" date="2025-09" db="UniProtKB">
        <authorList>
            <consortium name="Ensembl"/>
        </authorList>
    </citation>
    <scope>IDENTIFICATION</scope>
</reference>
<evidence type="ECO:0000259" key="2">
    <source>
        <dbReference type="Pfam" id="PF16769"/>
    </source>
</evidence>
<dbReference type="InParanoid" id="A0A5F8HC11"/>
<dbReference type="Pfam" id="PF16769">
    <property type="entry name" value="MCM3AP_GANP"/>
    <property type="match status" value="1"/>
</dbReference>
<accession>A0A5F8HC11</accession>
<dbReference type="InterPro" id="IPR031907">
    <property type="entry name" value="MCM3AP_GANP"/>
</dbReference>
<feature type="compositionally biased region" description="Basic and acidic residues" evidence="1">
    <location>
        <begin position="211"/>
        <end position="234"/>
    </location>
</feature>
<dbReference type="Ensembl" id="ENSMODT00000078257.1">
    <property type="protein sequence ID" value="ENSMODP00000057554.1"/>
    <property type="gene ID" value="ENSMODG00000046878.1"/>
</dbReference>
<dbReference type="Proteomes" id="UP000002280">
    <property type="component" value="Chromosome 2"/>
</dbReference>
<evidence type="ECO:0000313" key="4">
    <source>
        <dbReference type="Proteomes" id="UP000002280"/>
    </source>
</evidence>
<dbReference type="Bgee" id="ENSMODG00000046878">
    <property type="expression patterns" value="Expressed in ovary and 15 other cell types or tissues"/>
</dbReference>
<dbReference type="AlphaFoldDB" id="A0A5F8HC11"/>
<feature type="region of interest" description="Disordered" evidence="1">
    <location>
        <begin position="207"/>
        <end position="242"/>
    </location>
</feature>
<dbReference type="STRING" id="13616.ENSMODP00000057554"/>
<feature type="region of interest" description="Disordered" evidence="1">
    <location>
        <begin position="113"/>
        <end position="193"/>
    </location>
</feature>
<reference evidence="3" key="2">
    <citation type="submission" date="2025-08" db="UniProtKB">
        <authorList>
            <consortium name="Ensembl"/>
        </authorList>
    </citation>
    <scope>IDENTIFICATION</scope>
</reference>
<evidence type="ECO:0000256" key="1">
    <source>
        <dbReference type="SAM" id="MobiDB-lite"/>
    </source>
</evidence>
<keyword evidence="4" id="KW-1185">Reference proteome</keyword>
<reference evidence="3 4" key="1">
    <citation type="journal article" date="2007" name="Nature">
        <title>Genome of the marsupial Monodelphis domestica reveals innovation in non-coding sequences.</title>
        <authorList>
            <person name="Mikkelsen T.S."/>
            <person name="Wakefield M.J."/>
            <person name="Aken B."/>
            <person name="Amemiya C.T."/>
            <person name="Chang J.L."/>
            <person name="Duke S."/>
            <person name="Garber M."/>
            <person name="Gentles A.J."/>
            <person name="Goodstadt L."/>
            <person name="Heger A."/>
            <person name="Jurka J."/>
            <person name="Kamal M."/>
            <person name="Mauceli E."/>
            <person name="Searle S.M."/>
            <person name="Sharpe T."/>
            <person name="Baker M.L."/>
            <person name="Batzer M.A."/>
            <person name="Benos P.V."/>
            <person name="Belov K."/>
            <person name="Clamp M."/>
            <person name="Cook A."/>
            <person name="Cuff J."/>
            <person name="Das R."/>
            <person name="Davidow L."/>
            <person name="Deakin J.E."/>
            <person name="Fazzari M.J."/>
            <person name="Glass J.L."/>
            <person name="Grabherr M."/>
            <person name="Greally J.M."/>
            <person name="Gu W."/>
            <person name="Hore T.A."/>
            <person name="Huttley G.A."/>
            <person name="Kleber M."/>
            <person name="Jirtle R.L."/>
            <person name="Koina E."/>
            <person name="Lee J.T."/>
            <person name="Mahony S."/>
            <person name="Marra M.A."/>
            <person name="Miller R.D."/>
            <person name="Nicholls R.D."/>
            <person name="Oda M."/>
            <person name="Papenfuss A.T."/>
            <person name="Parra Z.E."/>
            <person name="Pollock D.D."/>
            <person name="Ray D.A."/>
            <person name="Schein J.E."/>
            <person name="Speed T.P."/>
            <person name="Thompson K."/>
            <person name="VandeBerg J.L."/>
            <person name="Wade C.M."/>
            <person name="Walker J.A."/>
            <person name="Waters P.D."/>
            <person name="Webber C."/>
            <person name="Weidman J.R."/>
            <person name="Xie X."/>
            <person name="Zody M.C."/>
            <person name="Baldwin J."/>
            <person name="Abdouelleil A."/>
            <person name="Abdulkadir J."/>
            <person name="Abebe A."/>
            <person name="Abera B."/>
            <person name="Abreu J."/>
            <person name="Acer S.C."/>
            <person name="Aftuck L."/>
            <person name="Alexander A."/>
            <person name="An P."/>
            <person name="Anderson E."/>
            <person name="Anderson S."/>
            <person name="Arachi H."/>
            <person name="Azer M."/>
            <person name="Bachantsang P."/>
            <person name="Barry A."/>
            <person name="Bayul T."/>
            <person name="Berlin A."/>
            <person name="Bessette D."/>
            <person name="Bloom T."/>
            <person name="Bloom T."/>
            <person name="Boguslavskiy L."/>
            <person name="Bonnet C."/>
            <person name="Boukhgalter B."/>
            <person name="Bourzgui I."/>
            <person name="Brown A."/>
            <person name="Cahill P."/>
            <person name="Channer S."/>
            <person name="Cheshatsang Y."/>
            <person name="Chuda L."/>
            <person name="Citroen M."/>
            <person name="Collymore A."/>
            <person name="Cooke P."/>
            <person name="Costello M."/>
            <person name="D'Aco K."/>
            <person name="Daza R."/>
            <person name="De Haan G."/>
            <person name="DeGray S."/>
            <person name="DeMaso C."/>
            <person name="Dhargay N."/>
            <person name="Dooley K."/>
            <person name="Dooley E."/>
            <person name="Doricent M."/>
            <person name="Dorje P."/>
            <person name="Dorjee K."/>
            <person name="Dupes A."/>
            <person name="Elong R."/>
            <person name="Falk J."/>
            <person name="Farina A."/>
            <person name="Faro S."/>
            <person name="Ferguson D."/>
            <person name="Fisher S."/>
            <person name="Foley C.D."/>
            <person name="Franke A."/>
            <person name="Friedrich D."/>
            <person name="Gadbois L."/>
            <person name="Gearin G."/>
            <person name="Gearin C.R."/>
            <person name="Giannoukos G."/>
            <person name="Goode T."/>
            <person name="Graham J."/>
            <person name="Grandbois E."/>
            <person name="Grewal S."/>
            <person name="Gyaltsen K."/>
            <person name="Hafez N."/>
            <person name="Hagos B."/>
            <person name="Hall J."/>
            <person name="Henson C."/>
            <person name="Hollinger A."/>
            <person name="Honan T."/>
            <person name="Huard M.D."/>
            <person name="Hughes L."/>
            <person name="Hurhula B."/>
            <person name="Husby M.E."/>
            <person name="Kamat A."/>
            <person name="Kanga B."/>
            <person name="Kashin S."/>
            <person name="Khazanovich D."/>
            <person name="Kisner P."/>
            <person name="Lance K."/>
            <person name="Lara M."/>
            <person name="Lee W."/>
            <person name="Lennon N."/>
            <person name="Letendre F."/>
            <person name="LeVine R."/>
            <person name="Lipovsky A."/>
            <person name="Liu X."/>
            <person name="Liu J."/>
            <person name="Liu S."/>
            <person name="Lokyitsang T."/>
            <person name="Lokyitsang Y."/>
            <person name="Lubonja R."/>
            <person name="Lui A."/>
            <person name="MacDonald P."/>
            <person name="Magnisalis V."/>
            <person name="Maru K."/>
            <person name="Matthews C."/>
            <person name="McCusker W."/>
            <person name="McDonough S."/>
            <person name="Mehta T."/>
            <person name="Meldrim J."/>
            <person name="Meneus L."/>
            <person name="Mihai O."/>
            <person name="Mihalev A."/>
            <person name="Mihova T."/>
            <person name="Mittelman R."/>
            <person name="Mlenga V."/>
            <person name="Montmayeur A."/>
            <person name="Mulrain L."/>
            <person name="Navidi A."/>
            <person name="Naylor J."/>
            <person name="Negash T."/>
            <person name="Nguyen T."/>
            <person name="Nguyen N."/>
            <person name="Nicol R."/>
            <person name="Norbu C."/>
            <person name="Norbu N."/>
            <person name="Novod N."/>
            <person name="O'Neill B."/>
            <person name="Osman S."/>
            <person name="Markiewicz E."/>
            <person name="Oyono O.L."/>
            <person name="Patti C."/>
            <person name="Phunkhang P."/>
            <person name="Pierre F."/>
            <person name="Priest M."/>
            <person name="Raghuraman S."/>
            <person name="Rege F."/>
            <person name="Reyes R."/>
            <person name="Rise C."/>
            <person name="Rogov P."/>
            <person name="Ross K."/>
            <person name="Ryan E."/>
            <person name="Settipalli S."/>
            <person name="Shea T."/>
            <person name="Sherpa N."/>
            <person name="Shi L."/>
            <person name="Shih D."/>
            <person name="Sparrow T."/>
            <person name="Spaulding J."/>
            <person name="Stalker J."/>
            <person name="Stange-Thomann N."/>
            <person name="Stavropoulos S."/>
            <person name="Stone C."/>
            <person name="Strader C."/>
            <person name="Tesfaye S."/>
            <person name="Thomson T."/>
            <person name="Thoulutsang Y."/>
            <person name="Thoulutsang D."/>
            <person name="Topham K."/>
            <person name="Topping I."/>
            <person name="Tsamla T."/>
            <person name="Vassiliev H."/>
            <person name="Vo A."/>
            <person name="Wangchuk T."/>
            <person name="Wangdi T."/>
            <person name="Weiand M."/>
            <person name="Wilkinson J."/>
            <person name="Wilson A."/>
            <person name="Yadav S."/>
            <person name="Young G."/>
            <person name="Yu Q."/>
            <person name="Zembek L."/>
            <person name="Zhong D."/>
            <person name="Zimmer A."/>
            <person name="Zwirko Z."/>
            <person name="Jaffe D.B."/>
            <person name="Alvarez P."/>
            <person name="Brockman W."/>
            <person name="Butler J."/>
            <person name="Chin C."/>
            <person name="Gnerre S."/>
            <person name="MacCallum I."/>
            <person name="Graves J.A."/>
            <person name="Ponting C.P."/>
            <person name="Breen M."/>
            <person name="Samollow P.B."/>
            <person name="Lander E.S."/>
            <person name="Lindblad-Toh K."/>
        </authorList>
    </citation>
    <scope>NUCLEOTIDE SEQUENCE [LARGE SCALE GENOMIC DNA]</scope>
</reference>
<evidence type="ECO:0000313" key="3">
    <source>
        <dbReference type="Ensembl" id="ENSMODP00000057554.1"/>
    </source>
</evidence>
<organism evidence="3 4">
    <name type="scientific">Monodelphis domestica</name>
    <name type="common">Gray short-tailed opossum</name>
    <dbReference type="NCBI Taxonomy" id="13616"/>
    <lineage>
        <taxon>Eukaryota</taxon>
        <taxon>Metazoa</taxon>
        <taxon>Chordata</taxon>
        <taxon>Craniata</taxon>
        <taxon>Vertebrata</taxon>
        <taxon>Euteleostomi</taxon>
        <taxon>Mammalia</taxon>
        <taxon>Metatheria</taxon>
        <taxon>Didelphimorphia</taxon>
        <taxon>Didelphidae</taxon>
        <taxon>Monodelphis</taxon>
    </lineage>
</organism>
<feature type="domain" description="Germinal-centre associated nuclear protein MCM3AP" evidence="2">
    <location>
        <begin position="308"/>
        <end position="475"/>
    </location>
</feature>
<dbReference type="GeneTree" id="ENSGT00940000156322"/>
<proteinExistence type="predicted"/>
<name>A0A5F8HC11_MONDO</name>